<protein>
    <recommendedName>
        <fullName evidence="2">Cyclophilin-like domain-containing protein</fullName>
    </recommendedName>
</protein>
<dbReference type="InterPro" id="IPR041183">
    <property type="entry name" value="Cyclophilin-like"/>
</dbReference>
<reference evidence="3 4" key="1">
    <citation type="submission" date="2017-01" db="EMBL/GenBank/DDBJ databases">
        <authorList>
            <person name="Varghese N."/>
            <person name="Submissions S."/>
        </authorList>
    </citation>
    <scope>NUCLEOTIDE SEQUENCE [LARGE SCALE GENOMIC DNA]</scope>
    <source>
        <strain evidence="3 4">RUG2-6</strain>
    </source>
</reference>
<dbReference type="AlphaFoldDB" id="A0A9X8RDS8"/>
<feature type="region of interest" description="Disordered" evidence="1">
    <location>
        <begin position="41"/>
        <end position="73"/>
    </location>
</feature>
<dbReference type="InterPro" id="IPR029000">
    <property type="entry name" value="Cyclophilin-like_dom_sf"/>
</dbReference>
<proteinExistence type="predicted"/>
<sequence length="199" mass="22247">MELNCIMKKSGKSKFLLILILLLTACSSESIVEDRNNEGNLANLQSNNAVDSKNKINEPESKEPTIESEMEKKNGKENKMSDLKVKLKFANEEVTVRMDNTQTSQDFLSLLPLTLTFEDYAGTEKISYLPRKLVTEGAPDGVEASSGDLTYYAPWGNLAIFYQDFRYSNGLIKLGKIESGIEKLANLSGDFEIVIEKMD</sequence>
<accession>A0A9X8RDS8</accession>
<evidence type="ECO:0000313" key="3">
    <source>
        <dbReference type="EMBL" id="SIS03345.1"/>
    </source>
</evidence>
<evidence type="ECO:0000256" key="1">
    <source>
        <dbReference type="SAM" id="MobiDB-lite"/>
    </source>
</evidence>
<dbReference type="SUPFAM" id="SSF50891">
    <property type="entry name" value="Cyclophilin-like"/>
    <property type="match status" value="1"/>
</dbReference>
<dbReference type="Proteomes" id="UP000185829">
    <property type="component" value="Unassembled WGS sequence"/>
</dbReference>
<dbReference type="Pfam" id="PF18050">
    <property type="entry name" value="Cyclophil_like2"/>
    <property type="match status" value="1"/>
</dbReference>
<evidence type="ECO:0000313" key="4">
    <source>
        <dbReference type="Proteomes" id="UP000185829"/>
    </source>
</evidence>
<feature type="compositionally biased region" description="Basic and acidic residues" evidence="1">
    <location>
        <begin position="52"/>
        <end position="73"/>
    </location>
</feature>
<dbReference type="EMBL" id="FTMX01000010">
    <property type="protein sequence ID" value="SIS03345.1"/>
    <property type="molecule type" value="Genomic_DNA"/>
</dbReference>
<comment type="caution">
    <text evidence="3">The sequence shown here is derived from an EMBL/GenBank/DDBJ whole genome shotgun (WGS) entry which is preliminary data.</text>
</comment>
<evidence type="ECO:0000259" key="2">
    <source>
        <dbReference type="Pfam" id="PF18050"/>
    </source>
</evidence>
<name>A0A9X8RDS8_9BACI</name>
<dbReference type="Gene3D" id="2.40.100.20">
    <property type="match status" value="1"/>
</dbReference>
<dbReference type="RefSeq" id="WP_260320974.1">
    <property type="nucleotide sequence ID" value="NZ_FTMX01000010.1"/>
</dbReference>
<feature type="domain" description="Cyclophilin-like" evidence="2">
    <location>
        <begin position="88"/>
        <end position="196"/>
    </location>
</feature>
<organism evidence="3 4">
    <name type="scientific">Peribacillus simplex</name>
    <dbReference type="NCBI Taxonomy" id="1478"/>
    <lineage>
        <taxon>Bacteria</taxon>
        <taxon>Bacillati</taxon>
        <taxon>Bacillota</taxon>
        <taxon>Bacilli</taxon>
        <taxon>Bacillales</taxon>
        <taxon>Bacillaceae</taxon>
        <taxon>Peribacillus</taxon>
    </lineage>
</organism>
<feature type="compositionally biased region" description="Polar residues" evidence="1">
    <location>
        <begin position="41"/>
        <end position="51"/>
    </location>
</feature>
<gene>
    <name evidence="3" type="ORF">SAMN05878482_1107</name>
</gene>